<evidence type="ECO:0000313" key="2">
    <source>
        <dbReference type="EMBL" id="EKD65786.1"/>
    </source>
</evidence>
<feature type="transmembrane region" description="Helical" evidence="1">
    <location>
        <begin position="110"/>
        <end position="129"/>
    </location>
</feature>
<comment type="caution">
    <text evidence="2">The sequence shown here is derived from an EMBL/GenBank/DDBJ whole genome shotgun (WGS) entry which is preliminary data.</text>
</comment>
<gene>
    <name evidence="2" type="ORF">ACD_49C00085G0001</name>
</gene>
<keyword evidence="1" id="KW-1133">Transmembrane helix</keyword>
<name>K2AVU8_9BACT</name>
<dbReference type="AlphaFoldDB" id="K2AVU8"/>
<keyword evidence="1" id="KW-0812">Transmembrane</keyword>
<feature type="transmembrane region" description="Helical" evidence="1">
    <location>
        <begin position="141"/>
        <end position="163"/>
    </location>
</feature>
<organism evidence="2">
    <name type="scientific">uncultured bacterium</name>
    <name type="common">gcode 4</name>
    <dbReference type="NCBI Taxonomy" id="1234023"/>
    <lineage>
        <taxon>Bacteria</taxon>
        <taxon>environmental samples</taxon>
    </lineage>
</organism>
<keyword evidence="1" id="KW-0472">Membrane</keyword>
<reference evidence="2" key="1">
    <citation type="journal article" date="2012" name="Science">
        <title>Fermentation, hydrogen, and sulfur metabolism in multiple uncultivated bacterial phyla.</title>
        <authorList>
            <person name="Wrighton K.C."/>
            <person name="Thomas B.C."/>
            <person name="Sharon I."/>
            <person name="Miller C.S."/>
            <person name="Castelle C.J."/>
            <person name="VerBerkmoes N.C."/>
            <person name="Wilkins M.J."/>
            <person name="Hettich R.L."/>
            <person name="Lipton M.S."/>
            <person name="Williams K.H."/>
            <person name="Long P.E."/>
            <person name="Banfield J.F."/>
        </authorList>
    </citation>
    <scope>NUCLEOTIDE SEQUENCE [LARGE SCALE GENOMIC DNA]</scope>
</reference>
<feature type="transmembrane region" description="Helical" evidence="1">
    <location>
        <begin position="70"/>
        <end position="89"/>
    </location>
</feature>
<dbReference type="EMBL" id="AMFJ01021671">
    <property type="protein sequence ID" value="EKD65786.1"/>
    <property type="molecule type" value="Genomic_DNA"/>
</dbReference>
<accession>K2AVU8</accession>
<proteinExistence type="predicted"/>
<feature type="transmembrane region" description="Helical" evidence="1">
    <location>
        <begin position="23"/>
        <end position="50"/>
    </location>
</feature>
<sequence>MNYSINSKNRKLKYKLHLILNRLWFNFFNLSLSQKISFVGIIISFISLFLNWFTIKYDTILNYTAFSINAWYIGFIILLELIILLFLILSNSNKEKFKSKTNLVFHDHTIIIFFWLIIFLLTWAIFNSIKWFTLLFQDISIWNWIVFELVGSIFIIFSGILNYREKKQEILHKIYVENNLKNNIDLEEYRDILDNKPSSDKSNMSLPI</sequence>
<protein>
    <recommendedName>
        <fullName evidence="3">Transmembrane protein</fullName>
    </recommendedName>
</protein>
<evidence type="ECO:0000256" key="1">
    <source>
        <dbReference type="SAM" id="Phobius"/>
    </source>
</evidence>
<evidence type="ECO:0008006" key="3">
    <source>
        <dbReference type="Google" id="ProtNLM"/>
    </source>
</evidence>